<dbReference type="Gene3D" id="1.10.10.2830">
    <property type="match status" value="1"/>
</dbReference>
<keyword evidence="2" id="KW-1185">Reference proteome</keyword>
<organism evidence="1 2">
    <name type="scientific">Parvularcula mediterranea</name>
    <dbReference type="NCBI Taxonomy" id="2732508"/>
    <lineage>
        <taxon>Bacteria</taxon>
        <taxon>Pseudomonadati</taxon>
        <taxon>Pseudomonadota</taxon>
        <taxon>Alphaproteobacteria</taxon>
        <taxon>Parvularculales</taxon>
        <taxon>Parvularculaceae</taxon>
        <taxon>Parvularcula</taxon>
    </lineage>
</organism>
<dbReference type="PANTHER" id="PTHR33375:SF7">
    <property type="entry name" value="CHROMOSOME 2-PARTITIONING PROTEIN PARB-RELATED"/>
    <property type="match status" value="1"/>
</dbReference>
<gene>
    <name evidence="1" type="ORF">HK107_12145</name>
</gene>
<evidence type="ECO:0000313" key="1">
    <source>
        <dbReference type="EMBL" id="NNU17073.1"/>
    </source>
</evidence>
<dbReference type="Gene3D" id="3.90.1530.30">
    <property type="match status" value="1"/>
</dbReference>
<evidence type="ECO:0000313" key="2">
    <source>
        <dbReference type="Proteomes" id="UP000536835"/>
    </source>
</evidence>
<dbReference type="SUPFAM" id="SSF110849">
    <property type="entry name" value="ParB/Sulfiredoxin"/>
    <property type="match status" value="1"/>
</dbReference>
<accession>A0A7Y3RN18</accession>
<dbReference type="EMBL" id="JABFCX010000003">
    <property type="protein sequence ID" value="NNU17073.1"/>
    <property type="molecule type" value="Genomic_DNA"/>
</dbReference>
<dbReference type="InterPro" id="IPR036086">
    <property type="entry name" value="ParB/Sulfiredoxin_sf"/>
</dbReference>
<reference evidence="1 2" key="1">
    <citation type="submission" date="2020-05" db="EMBL/GenBank/DDBJ databases">
        <title>Parvularcula mediterraneae sp. nov., isolated from polypropylene straw from shallow seawater of the seashore of Laganas in Zakynthos island, Greece.</title>
        <authorList>
            <person name="Szabo I."/>
            <person name="Al-Omari J."/>
            <person name="Rado J."/>
            <person name="Szerdahelyi G.S."/>
        </authorList>
    </citation>
    <scope>NUCLEOTIDE SEQUENCE [LARGE SCALE GENOMIC DNA]</scope>
    <source>
        <strain evidence="1 2">ZS-1/3</strain>
    </source>
</reference>
<dbReference type="SUPFAM" id="SSF109709">
    <property type="entry name" value="KorB DNA-binding domain-like"/>
    <property type="match status" value="1"/>
</dbReference>
<dbReference type="Proteomes" id="UP000536835">
    <property type="component" value="Unassembled WGS sequence"/>
</dbReference>
<dbReference type="InterPro" id="IPR050336">
    <property type="entry name" value="Chromosome_partition/occlusion"/>
</dbReference>
<dbReference type="GO" id="GO:0005694">
    <property type="term" value="C:chromosome"/>
    <property type="evidence" value="ECO:0007669"/>
    <property type="project" value="TreeGrafter"/>
</dbReference>
<proteinExistence type="predicted"/>
<dbReference type="PANTHER" id="PTHR33375">
    <property type="entry name" value="CHROMOSOME-PARTITIONING PROTEIN PARB-RELATED"/>
    <property type="match status" value="1"/>
</dbReference>
<dbReference type="AlphaFoldDB" id="A0A7Y3RN18"/>
<comment type="caution">
    <text evidence="1">The sequence shown here is derived from an EMBL/GenBank/DDBJ whole genome shotgun (WGS) entry which is preliminary data.</text>
</comment>
<name>A0A7Y3RN18_9PROT</name>
<sequence>MTFTTHPLKGLVIAEENARASAEPDNGIAALAETILQEGLQQPLCGYRKGKTQLAVFDGRRRLLALKRLADENRLPDELREAVPVRISDKGLAKQASLSAGLTNKSFHPAGEFRQFDQLMNEGKTTEEIAGTYHLEVRDVEKRLKLARLAPPLFEAFARDDLRLDQAQAFALSDDHARQVGVYQALGPAAGAHAIRRALTEGEVPSTDKRARFIGAEAYEKVGGRIRRDLFKEEGDFFIDAGLLDRMALRRLEEIAVSLREEGWSWTKVGIEADNELYQSHGRAQPEDRPFTDEEQSRWDSLQEELAKLTEDEDASEMSDEEWERCQEIEAALDELREAAKVYPDEVKATGGVMIFLKRDGTPDIVKGLVPHKAVKAPEGDTKDKPAIPHSVHRLLTEWATQGLARDVVRQPDLADAVLTASLLHAAFGHRPTSGVMLRLDGLSPKPENTLPVDHSHAQMEEDAAAFVMPSFAVTLTNIVSLPPARQSQLRAIALARSFDFSEMRSDMKNDIARETGAALAERLGSDPRDHLPLDADYFAKLPKKAIVTALREMGSTEAGLETGKKGDLVPMAARRAKQSGWLPEAVRFLDAAEKQEAEKVDEAA</sequence>
<protein>
    <submittedName>
        <fullName evidence="1">ParB N-terminal domain-containing protein</fullName>
    </submittedName>
</protein>
<dbReference type="GO" id="GO:0007059">
    <property type="term" value="P:chromosome segregation"/>
    <property type="evidence" value="ECO:0007669"/>
    <property type="project" value="TreeGrafter"/>
</dbReference>
<dbReference type="RefSeq" id="WP_173200140.1">
    <property type="nucleotide sequence ID" value="NZ_JABFCX010000003.1"/>
</dbReference>